<protein>
    <submittedName>
        <fullName evidence="1">Uncharacterized protein</fullName>
    </submittedName>
</protein>
<sequence length="176" mass="20021">MTLLSSLLHKIVIPKEKVDVQMSRREDHFNPKPYLGYFFETYVDSMKAEKTDGFSLADEAVMRERCIRFITTLVDQIRQRLLFITVLQKTSLLSVENTFCVLKEPLIHLLEAMPVPPESISTLKTSGEKSPCCAVKHWNYAAGSNASAPGINLNVENQWRKIALLRCETLELCCTN</sequence>
<evidence type="ECO:0000313" key="1">
    <source>
        <dbReference type="EMBL" id="MAA19903.1"/>
    </source>
</evidence>
<reference evidence="1" key="1">
    <citation type="journal article" date="2017" name="Parasit. Vectors">
        <title>Sialotranscriptomics of Rhipicephalus zambeziensis reveals intricate expression profiles of secretory proteins and suggests tight temporal transcriptional regulation during blood-feeding.</title>
        <authorList>
            <person name="de Castro M.H."/>
            <person name="de Klerk D."/>
            <person name="Pienaar R."/>
            <person name="Rees D.J.G."/>
            <person name="Mans B.J."/>
        </authorList>
    </citation>
    <scope>NUCLEOTIDE SEQUENCE</scope>
    <source>
        <tissue evidence="1">Salivary glands</tissue>
    </source>
</reference>
<dbReference type="AlphaFoldDB" id="A0A224Z000"/>
<organism evidence="1">
    <name type="scientific">Rhipicephalus zambeziensis</name>
    <dbReference type="NCBI Taxonomy" id="60191"/>
    <lineage>
        <taxon>Eukaryota</taxon>
        <taxon>Metazoa</taxon>
        <taxon>Ecdysozoa</taxon>
        <taxon>Arthropoda</taxon>
        <taxon>Chelicerata</taxon>
        <taxon>Arachnida</taxon>
        <taxon>Acari</taxon>
        <taxon>Parasitiformes</taxon>
        <taxon>Ixodida</taxon>
        <taxon>Ixodoidea</taxon>
        <taxon>Ixodidae</taxon>
        <taxon>Rhipicephalinae</taxon>
        <taxon>Rhipicephalus</taxon>
        <taxon>Rhipicephalus</taxon>
    </lineage>
</organism>
<proteinExistence type="predicted"/>
<dbReference type="EMBL" id="GFPF01008757">
    <property type="protein sequence ID" value="MAA19903.1"/>
    <property type="molecule type" value="Transcribed_RNA"/>
</dbReference>
<accession>A0A224Z000</accession>
<name>A0A224Z000_9ACAR</name>